<name>A0A7X9IJW3_9DELT</name>
<feature type="signal peptide" evidence="2">
    <location>
        <begin position="1"/>
        <end position="32"/>
    </location>
</feature>
<sequence length="726" mass="79636">MGFNWLCSKFTKTGILASMLFMSLSVISRTEAQSFTLNSGWNSFQVQTEIEWSQCAISFQDALYPVRSAIDNQFIGDKILYVNQEGGLSSVALPDANASESTLLVPGTKYWIKSNRQGLELMLLKSSMSLKTLSYSPPEKPLLSCEPESTSRTTLKASWSSSDIESITDYQYAIGTCEGCIDLSPWRSTGLRRSIERGGLKLELGRRYFISVRAENASGLGEYESCSILINEAINPYLRRQIEEGALIDEIAVPPSPLPPPGESRPSAELELSLLSSVPEVHVAASGINVLSQVPASDWAYGCSATSAAMMMGYYDRGSHPDMYTGPTDGGLYPLTNAIWGSGENPLSATHNGIDGRSGRGSVDDYWIAYGNTDTDPWITNGWSEHSYGEAVGDYMGTNQSTWNNSDGSTIFYYYPNGQPLYDYTGAEASYHRRDGNHGMRLFVEARGYTVISNFNQYIFPYNSNVEGFSFEDFQAEIDSGRPTLIQVQGHTMLGYGYDTSSSTIYIHDTWDHSEHTMTWGGTYGGMLHYGVGVIILEEPTSIATPTATSMATAMPTETPSATPTATATSGPSTTETCTPVPTATVTAVPTETESPIVTPANTNLPEASPTVESTMTPTQTATAFFDDLLPPVVRAFRGFAVHNKYGRIKYRLQEESGRSKERIRFYKGTRTVKSIRISMEPIPSDSIRRVRFRALLSRGSYRYCVRATDPAGNIGKRSCASYFLS</sequence>
<accession>A0A7X9IJW3</accession>
<reference evidence="3 4" key="1">
    <citation type="journal article" date="2020" name="Biotechnol. Biofuels">
        <title>New insights from the biogas microbiome by comprehensive genome-resolved metagenomics of nearly 1600 species originating from multiple anaerobic digesters.</title>
        <authorList>
            <person name="Campanaro S."/>
            <person name="Treu L."/>
            <person name="Rodriguez-R L.M."/>
            <person name="Kovalovszki A."/>
            <person name="Ziels R.M."/>
            <person name="Maus I."/>
            <person name="Zhu X."/>
            <person name="Kougias P.G."/>
            <person name="Basile A."/>
            <person name="Luo G."/>
            <person name="Schluter A."/>
            <person name="Konstantinidis K.T."/>
            <person name="Angelidaki I."/>
        </authorList>
    </citation>
    <scope>NUCLEOTIDE SEQUENCE [LARGE SCALE GENOMIC DNA]</scope>
    <source>
        <strain evidence="3">AS27yjCOA_65</strain>
    </source>
</reference>
<comment type="caution">
    <text evidence="3">The sequence shown here is derived from an EMBL/GenBank/DDBJ whole genome shotgun (WGS) entry which is preliminary data.</text>
</comment>
<evidence type="ECO:0008006" key="5">
    <source>
        <dbReference type="Google" id="ProtNLM"/>
    </source>
</evidence>
<evidence type="ECO:0000313" key="4">
    <source>
        <dbReference type="Proteomes" id="UP000524246"/>
    </source>
</evidence>
<organism evidence="3 4">
    <name type="scientific">SAR324 cluster bacterium</name>
    <dbReference type="NCBI Taxonomy" id="2024889"/>
    <lineage>
        <taxon>Bacteria</taxon>
        <taxon>Deltaproteobacteria</taxon>
        <taxon>SAR324 cluster</taxon>
    </lineage>
</organism>
<dbReference type="SUPFAM" id="SSF49265">
    <property type="entry name" value="Fibronectin type III"/>
    <property type="match status" value="1"/>
</dbReference>
<proteinExistence type="predicted"/>
<gene>
    <name evidence="3" type="ORF">GYA55_10130</name>
</gene>
<evidence type="ECO:0000256" key="1">
    <source>
        <dbReference type="SAM" id="MobiDB-lite"/>
    </source>
</evidence>
<keyword evidence="2" id="KW-0732">Signal</keyword>
<feature type="region of interest" description="Disordered" evidence="1">
    <location>
        <begin position="554"/>
        <end position="581"/>
    </location>
</feature>
<dbReference type="AlphaFoldDB" id="A0A7X9IJW3"/>
<feature type="chain" id="PRO_5030737400" description="Fibronectin type-III domain-containing protein" evidence="2">
    <location>
        <begin position="33"/>
        <end position="726"/>
    </location>
</feature>
<protein>
    <recommendedName>
        <fullName evidence="5">Fibronectin type-III domain-containing protein</fullName>
    </recommendedName>
</protein>
<dbReference type="EMBL" id="JAAZON010000457">
    <property type="protein sequence ID" value="NMC63508.1"/>
    <property type="molecule type" value="Genomic_DNA"/>
</dbReference>
<evidence type="ECO:0000313" key="3">
    <source>
        <dbReference type="EMBL" id="NMC63508.1"/>
    </source>
</evidence>
<dbReference type="InterPro" id="IPR036116">
    <property type="entry name" value="FN3_sf"/>
</dbReference>
<evidence type="ECO:0000256" key="2">
    <source>
        <dbReference type="SAM" id="SignalP"/>
    </source>
</evidence>
<dbReference type="Proteomes" id="UP000524246">
    <property type="component" value="Unassembled WGS sequence"/>
</dbReference>